<dbReference type="KEGG" id="mrr:Moror_14486"/>
<reference evidence="1 2" key="1">
    <citation type="journal article" date="2014" name="BMC Genomics">
        <title>Genome and secretome analysis of the hemibiotrophic fungal pathogen, Moniliophthora roreri, which causes frosty pod rot disease of cacao: mechanisms of the biotrophic and necrotrophic phases.</title>
        <authorList>
            <person name="Meinhardt L.W."/>
            <person name="Costa G.G.L."/>
            <person name="Thomazella D.P.T."/>
            <person name="Teixeira P.J.P.L."/>
            <person name="Carazzolle M.F."/>
            <person name="Schuster S.C."/>
            <person name="Carlson J.E."/>
            <person name="Guiltinan M.J."/>
            <person name="Mieczkowski P."/>
            <person name="Farmer A."/>
            <person name="Ramaraj T."/>
            <person name="Crozier J."/>
            <person name="Davis R.E."/>
            <person name="Shao J."/>
            <person name="Melnick R.L."/>
            <person name="Pereira G.A.G."/>
            <person name="Bailey B.A."/>
        </authorList>
    </citation>
    <scope>NUCLEOTIDE SEQUENCE [LARGE SCALE GENOMIC DNA]</scope>
    <source>
        <strain evidence="1 2">MCA 2997</strain>
    </source>
</reference>
<keyword evidence="2" id="KW-1185">Reference proteome</keyword>
<proteinExistence type="predicted"/>
<comment type="caution">
    <text evidence="1">The sequence shown here is derived from an EMBL/GenBank/DDBJ whole genome shotgun (WGS) entry which is preliminary data.</text>
</comment>
<dbReference type="Proteomes" id="UP000017559">
    <property type="component" value="Unassembled WGS sequence"/>
</dbReference>
<dbReference type="AlphaFoldDB" id="V2W5T9"/>
<protein>
    <submittedName>
        <fullName evidence="1">Uncharacterized protein</fullName>
    </submittedName>
</protein>
<sequence length="72" mass="8282">MIPWEAWVRGATQEKRRTLLEEIWNQFGGTFGTRSMRSRVVRLPLSRMKARLDTFIPILGTSGTKTISFSPI</sequence>
<evidence type="ECO:0000313" key="1">
    <source>
        <dbReference type="EMBL" id="ESK82153.1"/>
    </source>
</evidence>
<name>V2W5T9_MONRO</name>
<dbReference type="HOGENOM" id="CLU_2722767_0_0_1"/>
<dbReference type="EMBL" id="AWSO01002055">
    <property type="protein sequence ID" value="ESK82153.1"/>
    <property type="molecule type" value="Genomic_DNA"/>
</dbReference>
<organism evidence="1 2">
    <name type="scientific">Moniliophthora roreri (strain MCA 2997)</name>
    <name type="common">Cocoa frosty pod rot fungus</name>
    <name type="synonym">Crinipellis roreri</name>
    <dbReference type="NCBI Taxonomy" id="1381753"/>
    <lineage>
        <taxon>Eukaryota</taxon>
        <taxon>Fungi</taxon>
        <taxon>Dikarya</taxon>
        <taxon>Basidiomycota</taxon>
        <taxon>Agaricomycotina</taxon>
        <taxon>Agaricomycetes</taxon>
        <taxon>Agaricomycetidae</taxon>
        <taxon>Agaricales</taxon>
        <taxon>Marasmiineae</taxon>
        <taxon>Marasmiaceae</taxon>
        <taxon>Moniliophthora</taxon>
    </lineage>
</organism>
<gene>
    <name evidence="1" type="ORF">Moror_14486</name>
</gene>
<accession>V2W5T9</accession>
<evidence type="ECO:0000313" key="2">
    <source>
        <dbReference type="Proteomes" id="UP000017559"/>
    </source>
</evidence>